<proteinExistence type="predicted"/>
<evidence type="ECO:0000256" key="1">
    <source>
        <dbReference type="SAM" id="MobiDB-lite"/>
    </source>
</evidence>
<dbReference type="SUPFAM" id="SSF63748">
    <property type="entry name" value="Tudor/PWWP/MBT"/>
    <property type="match status" value="1"/>
</dbReference>
<dbReference type="PANTHER" id="PTHR42851">
    <property type="entry name" value="ALDOLASE-RELATED"/>
    <property type="match status" value="1"/>
</dbReference>
<reference evidence="3 4" key="1">
    <citation type="submission" date="2019-09" db="EMBL/GenBank/DDBJ databases">
        <title>A chromosome-level genome assembly of the Chinese tupelo Nyssa sinensis.</title>
        <authorList>
            <person name="Yang X."/>
            <person name="Kang M."/>
            <person name="Yang Y."/>
            <person name="Xiong H."/>
            <person name="Wang M."/>
            <person name="Zhang Z."/>
            <person name="Wang Z."/>
            <person name="Wu H."/>
            <person name="Ma T."/>
            <person name="Liu J."/>
            <person name="Xi Z."/>
        </authorList>
    </citation>
    <scope>NUCLEOTIDE SEQUENCE [LARGE SCALE GENOMIC DNA]</scope>
    <source>
        <strain evidence="3">J267</strain>
        <tissue evidence="3">Leaf</tissue>
    </source>
</reference>
<protein>
    <recommendedName>
        <fullName evidence="2">PWWP domain-containing protein</fullName>
    </recommendedName>
</protein>
<dbReference type="CDD" id="cd05162">
    <property type="entry name" value="PWWP"/>
    <property type="match status" value="1"/>
</dbReference>
<dbReference type="Proteomes" id="UP000325577">
    <property type="component" value="Linkage Group LG14"/>
</dbReference>
<feature type="region of interest" description="Disordered" evidence="1">
    <location>
        <begin position="1579"/>
        <end position="1666"/>
    </location>
</feature>
<dbReference type="EMBL" id="CM018037">
    <property type="protein sequence ID" value="KAA8539362.1"/>
    <property type="molecule type" value="Genomic_DNA"/>
</dbReference>
<dbReference type="Gene3D" id="2.30.30.140">
    <property type="match status" value="1"/>
</dbReference>
<sequence length="1949" mass="208928">MLAQYLRGYVRISNKILLAMKERDDVVSVASVSESNVTVGGPTVDETLIEPLGCEGRIEGSCSEGQVEEDGGEIMVEVVGSDVFVDGVRGHGVGGDLSGESTGEGLGKEREMTSFDGEGGVMGDLASREVDGVDSQAWDDRTGIGVESFQEIAGSSAEQNRVVVVEEAAVIVNEEALERGKELAGGGSDVSGVLTSDKASVLDDEAQHYNVETGMGGSSVNAGSSCEHTEVVVAEKADMVVSDEGLERGLVEEGVERVMESVNGVGAALDDLTSQRVRVLDDEVRNPGIESTILCSSPMTETSSIQTQVVVRANENLNRKDEVPCTDVEDVNLPCSEIDQISAIETNKDGACLTNNEFLDQHAEVAVGGELGVVSKEEILHSKAEVLETDVLDGKLNCSVEDQQTKVETASESTESHHDLCSDSISFPEPTKTVGGGEVSAGDDKYTSNLNVKAPNNLGLGGVDRDFGEVGIVCADSGSSVEQTQVAAGYSGAIDGKVSISNAEAQVTGEGEVLTTENRVLGAFVENLDYAEDQKLEVKTVGGDSSSDIAVCKDFQSSSERTQVVNGYEVTAVDSGVSNPEVEVPTNDDMDGVGCSEGEQNMMGETSGSAGKDSVICADSKSSSEQACVVERGEFAVVNIEAAFDFKDEVPGTNVSDGSFSGKDQHLKVENVDGGSVNNVGHGDLESSGELIQIPPGGGIETINDDEVPKLEGEAKKEDGETVFATSDRNLCLPEADQNLKDITVLGCAEKEGFVQADPGTSLEHIQIVKGENTAVVEGEKASNFKIEVLEGVAYCFQNDENLDTLTDGGSTERDVVAQANAESYGEQIDIGMQVESSAIDCQGNVEVPEICALDGNISLLERDEEVKVETVCRSTEGVGAVGKDPSVGVDYPPVGDCGTTSLQTSSNSLEVNKSLQDGKQEAVAQLATTLTHEVDGDQSINPLIVDEISDQGASGMEVYDAVEVSAKSQAALSCASFHNGGDTVSSCVSDFVRSLQDANQKLEVHLVGNDLSLPDGDQTMATCVSDVVTSKEVVNEAIETKDKSHEVDKNRIMCAHVSEAKDPSSNSLEVNMSLQDEKQEAVAQLATTLTREVDEDQNINPLVGDEISDQGASGMEVSEAVEVSAKSQAALGCASLHNEGDIVSSCVSDSVSSLQDANQNLEIHLVSNDFSLPDGDQIMATCVSDVVTSKEVVNEAIEAKDESHEVDKNHIMCAHVSEAKDPKSNDKSIVGSLVVDLDTCLNNDERWKLQGVAVKENISLSDKSYCIGDDIQGTVGNVGLHLLESLDGSATGDLCWDGSNVGQEVEVEEQYTDSVQVDLHTGQGIEIGKEATDTEQPEADDENISQQATLKPGSFVRVHQASYLLPSENEGEFSVSDLVWGKVRSHPWWPGQIFDPADASEKAMKYHKKDCFLVAYFGDRTFAWNEASLLKPFRIHFSQIEKQSSSEAFHTAVSCALEEVYRRVELGLACSCIPKDAYEKIESQIVENTGIRQESSRRYGVENSTGVSSFEPDKLVEYIRALAQSPSDGADRLELVVAKAQLLAFSRLKGYYQLPEFQICGGLMENDADTSQLSEVMEQGTPVARDNEQILSGKGKSKIENSSSHKRKHNLKDSEYPRKKERSLTELMGDMEYSPDAEDGSDGKATIKSVSSSSGKKRKAVDSVTDGSLVQDKRISIYAAKVSTTASPFPKPSFKVGECIRRVASQLTGSPSILKCSGTDKAVGFENSQKGRIIFPTEYSSLDDVLSQLHLAARDPMKGYSFFNTIISFFSGFRNSIVLGQYSGRQNSSGGKVGGGRKKNASQAIIGAPEEFEFDDVNDSYWTDMIIQNNSEEEPSGNNGNREGEYQLVSFEPDETPKPSRRSYSRKRFSNGNCEMAVEVPIGYIDERNPELFPGELILNFSEGDSVPSEMNLNKMFRHFGPLKESETEVDSETSRARVELLWFRSFS</sequence>
<dbReference type="InterPro" id="IPR000313">
    <property type="entry name" value="PWWP_dom"/>
</dbReference>
<evidence type="ECO:0000313" key="3">
    <source>
        <dbReference type="EMBL" id="KAA8539362.1"/>
    </source>
</evidence>
<dbReference type="InterPro" id="IPR053063">
    <property type="entry name" value="PWWP_domain_containing_PDP"/>
</dbReference>
<dbReference type="PROSITE" id="PS50812">
    <property type="entry name" value="PWWP"/>
    <property type="match status" value="1"/>
</dbReference>
<keyword evidence="4" id="KW-1185">Reference proteome</keyword>
<feature type="compositionally biased region" description="Low complexity" evidence="1">
    <location>
        <begin position="1645"/>
        <end position="1655"/>
    </location>
</feature>
<gene>
    <name evidence="3" type="ORF">F0562_026054</name>
</gene>
<dbReference type="Pfam" id="PF00855">
    <property type="entry name" value="PWWP"/>
    <property type="match status" value="1"/>
</dbReference>
<feature type="domain" description="PWWP" evidence="2">
    <location>
        <begin position="1376"/>
        <end position="1425"/>
    </location>
</feature>
<dbReference type="PANTHER" id="PTHR42851:SF4">
    <property type="entry name" value="PWWP DOMAIN-CONTAINING PROTEIN"/>
    <property type="match status" value="1"/>
</dbReference>
<feature type="compositionally biased region" description="Basic and acidic residues" evidence="1">
    <location>
        <begin position="1612"/>
        <end position="1625"/>
    </location>
</feature>
<feature type="region of interest" description="Disordered" evidence="1">
    <location>
        <begin position="407"/>
        <end position="440"/>
    </location>
</feature>
<evidence type="ECO:0000259" key="2">
    <source>
        <dbReference type="PROSITE" id="PS50812"/>
    </source>
</evidence>
<dbReference type="OrthoDB" id="62853at2759"/>
<dbReference type="SMART" id="SM00293">
    <property type="entry name" value="PWWP"/>
    <property type="match status" value="1"/>
</dbReference>
<organism evidence="3 4">
    <name type="scientific">Nyssa sinensis</name>
    <dbReference type="NCBI Taxonomy" id="561372"/>
    <lineage>
        <taxon>Eukaryota</taxon>
        <taxon>Viridiplantae</taxon>
        <taxon>Streptophyta</taxon>
        <taxon>Embryophyta</taxon>
        <taxon>Tracheophyta</taxon>
        <taxon>Spermatophyta</taxon>
        <taxon>Magnoliopsida</taxon>
        <taxon>eudicotyledons</taxon>
        <taxon>Gunneridae</taxon>
        <taxon>Pentapetalae</taxon>
        <taxon>asterids</taxon>
        <taxon>Cornales</taxon>
        <taxon>Nyssaceae</taxon>
        <taxon>Nyssa</taxon>
    </lineage>
</organism>
<accession>A0A5J5BBW8</accession>
<evidence type="ECO:0000313" key="4">
    <source>
        <dbReference type="Proteomes" id="UP000325577"/>
    </source>
</evidence>
<name>A0A5J5BBW8_9ASTE</name>